<keyword evidence="2" id="KW-1185">Reference proteome</keyword>
<dbReference type="InterPro" id="IPR014710">
    <property type="entry name" value="RmlC-like_jellyroll"/>
</dbReference>
<dbReference type="PANTHER" id="PTHR37943:SF1">
    <property type="entry name" value="PROTEIN VES"/>
    <property type="match status" value="1"/>
</dbReference>
<dbReference type="AlphaFoldDB" id="A0A6L6JF52"/>
<evidence type="ECO:0000313" key="2">
    <source>
        <dbReference type="Proteomes" id="UP000478183"/>
    </source>
</evidence>
<comment type="caution">
    <text evidence="1">The sequence shown here is derived from an EMBL/GenBank/DDBJ whole genome shotgun (WGS) entry which is preliminary data.</text>
</comment>
<dbReference type="RefSeq" id="WP_155097537.1">
    <property type="nucleotide sequence ID" value="NZ_WMIE01000031.1"/>
</dbReference>
<accession>A0A6L6JF52</accession>
<sequence length="185" mass="19871">MTIRILRAADHRRKPWKNGRGETVEVAVYPQGAGLHDFGWRVSMAGVVEDGAFSIFSGVDRTLAVLTGNGIELQIKGMASELLTPDSHPLSFPADVACSARLGNGPISDLNIMTRRGLYRHRLDRNTVTSGSDFRLILATGAVTVALGGTAYRLDALDAIYCDGPEASLPLGPIAGVWLIEIDRI</sequence>
<dbReference type="Gene3D" id="2.60.120.10">
    <property type="entry name" value="Jelly Rolls"/>
    <property type="match status" value="1"/>
</dbReference>
<organism evidence="1 2">
    <name type="scientific">Paracoccus aestuariivivens</name>
    <dbReference type="NCBI Taxonomy" id="1820333"/>
    <lineage>
        <taxon>Bacteria</taxon>
        <taxon>Pseudomonadati</taxon>
        <taxon>Pseudomonadota</taxon>
        <taxon>Alphaproteobacteria</taxon>
        <taxon>Rhodobacterales</taxon>
        <taxon>Paracoccaceae</taxon>
        <taxon>Paracoccus</taxon>
    </lineage>
</organism>
<dbReference type="CDD" id="cd20293">
    <property type="entry name" value="cupin_HutD_N"/>
    <property type="match status" value="1"/>
</dbReference>
<reference evidence="1 2" key="1">
    <citation type="submission" date="2019-11" db="EMBL/GenBank/DDBJ databases">
        <authorList>
            <person name="Dong K."/>
        </authorList>
    </citation>
    <scope>NUCLEOTIDE SEQUENCE [LARGE SCALE GENOMIC DNA]</scope>
    <source>
        <strain evidence="1 2">NBRC 111993</strain>
    </source>
</reference>
<dbReference type="Proteomes" id="UP000478183">
    <property type="component" value="Unassembled WGS sequence"/>
</dbReference>
<dbReference type="OrthoDB" id="9800082at2"/>
<dbReference type="InterPro" id="IPR011051">
    <property type="entry name" value="RmlC_Cupin_sf"/>
</dbReference>
<dbReference type="Pfam" id="PF05962">
    <property type="entry name" value="HutD"/>
    <property type="match status" value="1"/>
</dbReference>
<gene>
    <name evidence="1" type="ORF">GL286_21040</name>
</gene>
<protein>
    <submittedName>
        <fullName evidence="1">HutD family protein</fullName>
    </submittedName>
</protein>
<dbReference type="InterPro" id="IPR010282">
    <property type="entry name" value="Uncharacterised_HutD/Ves"/>
</dbReference>
<evidence type="ECO:0000313" key="1">
    <source>
        <dbReference type="EMBL" id="MTH80186.1"/>
    </source>
</evidence>
<dbReference type="EMBL" id="WMIE01000031">
    <property type="protein sequence ID" value="MTH80186.1"/>
    <property type="molecule type" value="Genomic_DNA"/>
</dbReference>
<dbReference type="PANTHER" id="PTHR37943">
    <property type="entry name" value="PROTEIN VES"/>
    <property type="match status" value="1"/>
</dbReference>
<dbReference type="SUPFAM" id="SSF51182">
    <property type="entry name" value="RmlC-like cupins"/>
    <property type="match status" value="1"/>
</dbReference>
<name>A0A6L6JF52_9RHOB</name>
<proteinExistence type="predicted"/>